<gene>
    <name evidence="1" type="ORF">M0H32_00070</name>
</gene>
<keyword evidence="2" id="KW-1185">Reference proteome</keyword>
<dbReference type="Proteomes" id="UP001431221">
    <property type="component" value="Unassembled WGS sequence"/>
</dbReference>
<accession>A0ABT0GM83</accession>
<sequence length="94" mass="10368">MSFGFDRIGLPLRREKLENEPHFLRFRSWMKTNSLQTISASFMGQSLRMTLLGADAFEAEHSNLQIGELACRRNAPGVDALLSGTTALPPTASS</sequence>
<evidence type="ECO:0000313" key="2">
    <source>
        <dbReference type="Proteomes" id="UP001431221"/>
    </source>
</evidence>
<evidence type="ECO:0000313" key="1">
    <source>
        <dbReference type="EMBL" id="MCK7610537.1"/>
    </source>
</evidence>
<name>A0ABT0GM83_9HYPH</name>
<reference evidence="1" key="1">
    <citation type="submission" date="2022-04" db="EMBL/GenBank/DDBJ databases">
        <title>Roseibium sp. CAU 1639 isolated from mud.</title>
        <authorList>
            <person name="Kim W."/>
        </authorList>
    </citation>
    <scope>NUCLEOTIDE SEQUENCE</scope>
    <source>
        <strain evidence="1">CAU 1639</strain>
    </source>
</reference>
<dbReference type="EMBL" id="JALNMJ010000001">
    <property type="protein sequence ID" value="MCK7610537.1"/>
    <property type="molecule type" value="Genomic_DNA"/>
</dbReference>
<organism evidence="1 2">
    <name type="scientific">Roseibium sediminicola</name>
    <dbReference type="NCBI Taxonomy" id="2933272"/>
    <lineage>
        <taxon>Bacteria</taxon>
        <taxon>Pseudomonadati</taxon>
        <taxon>Pseudomonadota</taxon>
        <taxon>Alphaproteobacteria</taxon>
        <taxon>Hyphomicrobiales</taxon>
        <taxon>Stappiaceae</taxon>
        <taxon>Roseibium</taxon>
    </lineage>
</organism>
<proteinExistence type="predicted"/>
<dbReference type="RefSeq" id="WP_248149162.1">
    <property type="nucleotide sequence ID" value="NZ_JALNMJ010000001.1"/>
</dbReference>
<comment type="caution">
    <text evidence="1">The sequence shown here is derived from an EMBL/GenBank/DDBJ whole genome shotgun (WGS) entry which is preliminary data.</text>
</comment>
<protein>
    <submittedName>
        <fullName evidence="1">Uncharacterized protein</fullName>
    </submittedName>
</protein>